<protein>
    <submittedName>
        <fullName evidence="5">Uncharacterized protein LOC111132674</fullName>
    </submittedName>
</protein>
<dbReference type="SMART" id="SM01265">
    <property type="entry name" value="Mab-21"/>
    <property type="match status" value="1"/>
</dbReference>
<accession>A0A8B8E9E2</accession>
<dbReference type="Proteomes" id="UP000694844">
    <property type="component" value="Chromosome 5"/>
</dbReference>
<dbReference type="Pfam" id="PF03281">
    <property type="entry name" value="Mab-21"/>
    <property type="match status" value="1"/>
</dbReference>
<evidence type="ECO:0000256" key="1">
    <source>
        <dbReference type="ARBA" id="ARBA00008307"/>
    </source>
</evidence>
<reference evidence="5" key="1">
    <citation type="submission" date="2025-08" db="UniProtKB">
        <authorList>
            <consortium name="RefSeq"/>
        </authorList>
    </citation>
    <scope>IDENTIFICATION</scope>
    <source>
        <tissue evidence="5">Whole sample</tissue>
    </source>
</reference>
<dbReference type="Pfam" id="PF20266">
    <property type="entry name" value="Mab-21_C"/>
    <property type="match status" value="1"/>
</dbReference>
<dbReference type="Gene3D" id="1.10.1410.40">
    <property type="match status" value="1"/>
</dbReference>
<evidence type="ECO:0000313" key="5">
    <source>
        <dbReference type="RefSeq" id="XP_022336208.1"/>
    </source>
</evidence>
<evidence type="ECO:0000313" key="4">
    <source>
        <dbReference type="Proteomes" id="UP000694844"/>
    </source>
</evidence>
<sequence>MELGLLNSAKYRSNTCFRRQSDSIVHGPCISGTFEGEIDYDEARCFVSEFWPPSASLWIDRCHSWPSPHVVDDIIRGGCHFVAIGSKHGNHADNEWRISFSRAEQKLVYTMNHAQFLTYALLKLFVKEFNQESSKEEKLLCSYHMKTVIFWAIQQNTRAQWCPQNLLPNFWVCFKLLLKWVYEGICPNFFIPENNMFLNKVYGAAQRNLFARLYSLYEKGNTFLLESPFINSYFYNIGYLYNPKFFVGSCSEVDDLPISEVMLDIELFREISENDSLHYVDIRCCIGNLNMAQQLIRSPLTPLQIAILQKITSTVLQESAFMLHDMYRNTYRVNKYVYNADKMSCYMLKLAAKFGFVSDLLYIALYFYRTLRYKEALCVLAMTKVKLAHPGLMYMGIVDHRKYTEAVGGQSFSTKMRRVVAQNITLDNNIFYITELIPEQQSGLRNKRKLLRIPAAVLLHMLEVLCYREVDPMNSQKALYNLQILVHHDQGRLVDEKLKNISWEILGICQEIAGNYQAALFSYHQALRHLGYPKIQTATIQRIKDLHNTIRRFLVTTGLFPFAGALL</sequence>
<dbReference type="GeneID" id="111132674"/>
<dbReference type="PANTHER" id="PTHR10656">
    <property type="entry name" value="CELL FATE DETERMINING PROTEIN MAB21-RELATED"/>
    <property type="match status" value="1"/>
</dbReference>
<dbReference type="InterPro" id="IPR046903">
    <property type="entry name" value="Mab-21-like_nuc_Trfase"/>
</dbReference>
<dbReference type="OrthoDB" id="6054423at2759"/>
<dbReference type="PANTHER" id="PTHR10656:SF69">
    <property type="entry name" value="MAB-21-LIKE HHH_H2TH-LIKE DOMAIN-CONTAINING PROTEIN"/>
    <property type="match status" value="1"/>
</dbReference>
<dbReference type="AlphaFoldDB" id="A0A8B8E9E2"/>
<feature type="domain" description="Mab-21-like nucleotidyltransferase" evidence="2">
    <location>
        <begin position="47"/>
        <end position="108"/>
    </location>
</feature>
<keyword evidence="4" id="KW-1185">Reference proteome</keyword>
<dbReference type="RefSeq" id="XP_022336208.1">
    <property type="nucleotide sequence ID" value="XM_022480500.1"/>
</dbReference>
<feature type="domain" description="Mab-21-like HhH/H2TH-like" evidence="3">
    <location>
        <begin position="121"/>
        <end position="201"/>
    </location>
</feature>
<organism evidence="4 5">
    <name type="scientific">Crassostrea virginica</name>
    <name type="common">Eastern oyster</name>
    <dbReference type="NCBI Taxonomy" id="6565"/>
    <lineage>
        <taxon>Eukaryota</taxon>
        <taxon>Metazoa</taxon>
        <taxon>Spiralia</taxon>
        <taxon>Lophotrochozoa</taxon>
        <taxon>Mollusca</taxon>
        <taxon>Bivalvia</taxon>
        <taxon>Autobranchia</taxon>
        <taxon>Pteriomorphia</taxon>
        <taxon>Ostreida</taxon>
        <taxon>Ostreoidea</taxon>
        <taxon>Ostreidae</taxon>
        <taxon>Crassostrea</taxon>
    </lineage>
</organism>
<evidence type="ECO:0000259" key="3">
    <source>
        <dbReference type="Pfam" id="PF20266"/>
    </source>
</evidence>
<gene>
    <name evidence="5" type="primary">LOC111132674</name>
</gene>
<dbReference type="InterPro" id="IPR024810">
    <property type="entry name" value="MAB21L/cGLR"/>
</dbReference>
<proteinExistence type="inferred from homology"/>
<dbReference type="InterPro" id="IPR046906">
    <property type="entry name" value="Mab-21_HhH/H2TH-like"/>
</dbReference>
<dbReference type="KEGG" id="cvn:111132674"/>
<name>A0A8B8E9E2_CRAVI</name>
<comment type="similarity">
    <text evidence="1">Belongs to the mab-21 family.</text>
</comment>
<evidence type="ECO:0000259" key="2">
    <source>
        <dbReference type="Pfam" id="PF03281"/>
    </source>
</evidence>